<reference evidence="1 2" key="1">
    <citation type="submission" date="2013-08" db="EMBL/GenBank/DDBJ databases">
        <authorList>
            <person name="Weinstock G."/>
            <person name="Sodergren E."/>
            <person name="Wylie T."/>
            <person name="Fulton L."/>
            <person name="Fulton R."/>
            <person name="Fronick C."/>
            <person name="O'Laughlin M."/>
            <person name="Godfrey J."/>
            <person name="Miner T."/>
            <person name="Herter B."/>
            <person name="Appelbaum E."/>
            <person name="Cordes M."/>
            <person name="Lek S."/>
            <person name="Wollam A."/>
            <person name="Pepin K.H."/>
            <person name="Palsikar V.B."/>
            <person name="Mitreva M."/>
            <person name="Wilson R.K."/>
        </authorList>
    </citation>
    <scope>NUCLEOTIDE SEQUENCE [LARGE SCALE GENOMIC DNA]</scope>
    <source>
        <strain evidence="1 2">ATCC BAA-474</strain>
    </source>
</reference>
<evidence type="ECO:0000313" key="2">
    <source>
        <dbReference type="Proteomes" id="UP000017081"/>
    </source>
</evidence>
<sequence length="356" mass="42263">MNDTNIKILMLLLQDTFVLEELSMYLNLEKSSISKSIKQINSFLEEEKYPKIEMNENKYIISLSKKQQEILFNRKILMTSDEIYDYLYIKFIHNGFINLEEEREKLDLSRSSIFRLFTKVKDSLNKNGSKYVYIHGKVIELCHLSPKDLHLFFKILVKYFFKIDFSLNRVNLLDEVLKIYNTRELTIKLGKVFKENKMSLSSFLIAFLCALHVCTRLFKEIDLKLECNYDEYVNLKNSLNNHLKDFDLRYQEQVFYFLANNLSSAVPFEPEVLAKVKKLMPKIKEVFNLGEMKSIYEKMLLKKLCYSIFKYEGKILKVKKIDLKDIDSIILNIFNNILKSENMGMYFSDKVIIVQI</sequence>
<accession>U7VB16</accession>
<keyword evidence="2" id="KW-1185">Reference proteome</keyword>
<gene>
    <name evidence="1" type="ORF">HMPREF0202_02084</name>
</gene>
<name>U7VB16_9FUSO</name>
<dbReference type="HOGENOM" id="CLU_047097_0_0_0"/>
<dbReference type="RefSeq" id="WP_023051617.1">
    <property type="nucleotide sequence ID" value="NZ_KI518068.1"/>
</dbReference>
<dbReference type="Proteomes" id="UP000017081">
    <property type="component" value="Unassembled WGS sequence"/>
</dbReference>
<proteinExistence type="predicted"/>
<evidence type="ECO:0008006" key="3">
    <source>
        <dbReference type="Google" id="ProtNLM"/>
    </source>
</evidence>
<organism evidence="1 2">
    <name type="scientific">Cetobacterium somerae ATCC BAA-474</name>
    <dbReference type="NCBI Taxonomy" id="1319815"/>
    <lineage>
        <taxon>Bacteria</taxon>
        <taxon>Fusobacteriati</taxon>
        <taxon>Fusobacteriota</taxon>
        <taxon>Fusobacteriia</taxon>
        <taxon>Fusobacteriales</taxon>
        <taxon>Fusobacteriaceae</taxon>
        <taxon>Cetobacterium</taxon>
    </lineage>
</organism>
<protein>
    <recommendedName>
        <fullName evidence="3">Mga helix-turn-helix domain-containing protein</fullName>
    </recommendedName>
</protein>
<dbReference type="AlphaFoldDB" id="U7VB16"/>
<feature type="non-terminal residue" evidence="1">
    <location>
        <position position="356"/>
    </location>
</feature>
<dbReference type="EMBL" id="AXZF01000091">
    <property type="protein sequence ID" value="ERT67998.1"/>
    <property type="molecule type" value="Genomic_DNA"/>
</dbReference>
<evidence type="ECO:0000313" key="1">
    <source>
        <dbReference type="EMBL" id="ERT67998.1"/>
    </source>
</evidence>
<comment type="caution">
    <text evidence="1">The sequence shown here is derived from an EMBL/GenBank/DDBJ whole genome shotgun (WGS) entry which is preliminary data.</text>
</comment>